<gene>
    <name evidence="2" type="ORF">SAMN04489713_12947</name>
</gene>
<organism evidence="2 3">
    <name type="scientific">Actinomadura madurae</name>
    <dbReference type="NCBI Taxonomy" id="1993"/>
    <lineage>
        <taxon>Bacteria</taxon>
        <taxon>Bacillati</taxon>
        <taxon>Actinomycetota</taxon>
        <taxon>Actinomycetes</taxon>
        <taxon>Streptosporangiales</taxon>
        <taxon>Thermomonosporaceae</taxon>
        <taxon>Actinomadura</taxon>
    </lineage>
</organism>
<dbReference type="OrthoDB" id="333547at2"/>
<dbReference type="Pfam" id="PF20680">
    <property type="entry name" value="DUF6817"/>
    <property type="match status" value="1"/>
</dbReference>
<dbReference type="Proteomes" id="UP000183413">
    <property type="component" value="Unassembled WGS sequence"/>
</dbReference>
<dbReference type="RefSeq" id="WP_075024814.1">
    <property type="nucleotide sequence ID" value="NZ_FOVH01000029.1"/>
</dbReference>
<dbReference type="AlphaFoldDB" id="A0A1I5Y2F8"/>
<protein>
    <recommendedName>
        <fullName evidence="1">DUF6817 domain-containing protein</fullName>
    </recommendedName>
</protein>
<evidence type="ECO:0000259" key="1">
    <source>
        <dbReference type="Pfam" id="PF20680"/>
    </source>
</evidence>
<dbReference type="STRING" id="1993.SAMN04489713_12947"/>
<dbReference type="eggNOG" id="COG2267">
    <property type="taxonomic scope" value="Bacteria"/>
</dbReference>
<evidence type="ECO:0000313" key="2">
    <source>
        <dbReference type="EMBL" id="SFQ38346.1"/>
    </source>
</evidence>
<evidence type="ECO:0000313" key="3">
    <source>
        <dbReference type="Proteomes" id="UP000183413"/>
    </source>
</evidence>
<dbReference type="InParanoid" id="A0A1I5Y2F8"/>
<feature type="domain" description="DUF6817" evidence="1">
    <location>
        <begin position="12"/>
        <end position="95"/>
    </location>
</feature>
<sequence>MTAETAAATELLVAKGARAVKHPGGTLLEHLLRVHALLDGWGARPALGLAGLCHAFYGTDGFATSLGDTGRRGELREVIGAEAEGLVYLYGSCERAGTYPTLNRLDGAFADRFAGTARSISPVQRRDFAELTVANELDVLGAVRDADRAEVTALLDLFSSWRALLTDHANQAVEDAY</sequence>
<reference evidence="2 3" key="1">
    <citation type="submission" date="2016-10" db="EMBL/GenBank/DDBJ databases">
        <authorList>
            <person name="de Groot N.N."/>
        </authorList>
    </citation>
    <scope>NUCLEOTIDE SEQUENCE [LARGE SCALE GENOMIC DNA]</scope>
    <source>
        <strain evidence="2 3">DSM 43067</strain>
    </source>
</reference>
<accession>A0A1I5Y2F8</accession>
<proteinExistence type="predicted"/>
<dbReference type="InterPro" id="IPR049202">
    <property type="entry name" value="DUF6817"/>
</dbReference>
<name>A0A1I5Y2F8_9ACTN</name>
<dbReference type="EMBL" id="FOVH01000029">
    <property type="protein sequence ID" value="SFQ38346.1"/>
    <property type="molecule type" value="Genomic_DNA"/>
</dbReference>
<keyword evidence="3" id="KW-1185">Reference proteome</keyword>